<dbReference type="EMBL" id="BSWK01000025">
    <property type="protein sequence ID" value="GMB87103.1"/>
    <property type="molecule type" value="Genomic_DNA"/>
</dbReference>
<organism evidence="1 2">
    <name type="scientific">Lactobacillus delbrueckii subsp. bulgaricus</name>
    <dbReference type="NCBI Taxonomy" id="1585"/>
    <lineage>
        <taxon>Bacteria</taxon>
        <taxon>Bacillati</taxon>
        <taxon>Bacillota</taxon>
        <taxon>Bacilli</taxon>
        <taxon>Lactobacillales</taxon>
        <taxon>Lactobacillaceae</taxon>
        <taxon>Lactobacillus</taxon>
    </lineage>
</organism>
<dbReference type="AlphaFoldDB" id="A0AAV5PI31"/>
<evidence type="ECO:0000313" key="1">
    <source>
        <dbReference type="EMBL" id="GMB87103.1"/>
    </source>
</evidence>
<sequence>MMQEIIAKKADHVGDWRWDRRIVAIKEHAGKFCLGYDQDHAEYGGPEEAAVFRDDGLLLADVADFFFKKKVETEG</sequence>
<accession>A0AAV5PI31</accession>
<dbReference type="Proteomes" id="UP001165243">
    <property type="component" value="Unassembled WGS sequence"/>
</dbReference>
<reference evidence="1" key="1">
    <citation type="submission" date="2023-04" db="EMBL/GenBank/DDBJ databases">
        <title>Draft genome sequences of Lactobacillus delbrueckii subsp. bulgaricus ME-900 and ME-901 with improved acid tolerance.</title>
        <authorList>
            <person name="Ishida T."/>
            <person name="Yamamoto E."/>
            <person name="Koizumi A."/>
            <person name="Fujiwara S."/>
            <person name="Makino S."/>
            <person name="Kano H."/>
            <person name="Kimura K."/>
        </authorList>
    </citation>
    <scope>NUCLEOTIDE SEQUENCE</scope>
    <source>
        <strain evidence="1">ME-900</strain>
    </source>
</reference>
<evidence type="ECO:0000313" key="2">
    <source>
        <dbReference type="Proteomes" id="UP001165243"/>
    </source>
</evidence>
<comment type="caution">
    <text evidence="1">The sequence shown here is derived from an EMBL/GenBank/DDBJ whole genome shotgun (WGS) entry which is preliminary data.</text>
</comment>
<name>A0AAV5PI31_LACDE</name>
<protein>
    <submittedName>
        <fullName evidence="1">Uncharacterized protein</fullName>
    </submittedName>
</protein>
<gene>
    <name evidence="1" type="ORF">ME0900_14760</name>
</gene>
<proteinExistence type="predicted"/>